<dbReference type="AlphaFoldDB" id="A0AAV5E1G5"/>
<proteinExistence type="predicted"/>
<dbReference type="InterPro" id="IPR007021">
    <property type="entry name" value="DUF659"/>
</dbReference>
<feature type="compositionally biased region" description="Acidic residues" evidence="1">
    <location>
        <begin position="153"/>
        <end position="165"/>
    </location>
</feature>
<evidence type="ECO:0000313" key="3">
    <source>
        <dbReference type="EMBL" id="GJN16460.1"/>
    </source>
</evidence>
<dbReference type="EMBL" id="BQKI01000072">
    <property type="protein sequence ID" value="GJN16460.1"/>
    <property type="molecule type" value="Genomic_DNA"/>
</dbReference>
<feature type="compositionally biased region" description="Low complexity" evidence="1">
    <location>
        <begin position="29"/>
        <end position="41"/>
    </location>
</feature>
<comment type="caution">
    <text evidence="3">The sequence shown here is derived from an EMBL/GenBank/DDBJ whole genome shotgun (WGS) entry which is preliminary data.</text>
</comment>
<dbReference type="Proteomes" id="UP001054889">
    <property type="component" value="Unassembled WGS sequence"/>
</dbReference>
<gene>
    <name evidence="3" type="primary">gb03450</name>
    <name evidence="3" type="ORF">PR202_gb03450</name>
</gene>
<reference evidence="3" key="2">
    <citation type="submission" date="2021-12" db="EMBL/GenBank/DDBJ databases">
        <title>Resequencing data analysis of finger millet.</title>
        <authorList>
            <person name="Hatakeyama M."/>
            <person name="Aluri S."/>
            <person name="Balachadran M.T."/>
            <person name="Sivarajan S.R."/>
            <person name="Poveda L."/>
            <person name="Shimizu-Inatsugi R."/>
            <person name="Schlapbach R."/>
            <person name="Sreeman S.M."/>
            <person name="Shimizu K.K."/>
        </authorList>
    </citation>
    <scope>NUCLEOTIDE SEQUENCE</scope>
</reference>
<dbReference type="Pfam" id="PF04937">
    <property type="entry name" value="DUF659"/>
    <property type="match status" value="2"/>
</dbReference>
<keyword evidence="4" id="KW-1185">Reference proteome</keyword>
<feature type="region of interest" description="Disordered" evidence="1">
    <location>
        <begin position="153"/>
        <end position="181"/>
    </location>
</feature>
<reference evidence="3" key="1">
    <citation type="journal article" date="2018" name="DNA Res.">
        <title>Multiple hybrid de novo genome assembly of finger millet, an orphan allotetraploid crop.</title>
        <authorList>
            <person name="Hatakeyama M."/>
            <person name="Aluri S."/>
            <person name="Balachadran M.T."/>
            <person name="Sivarajan S.R."/>
            <person name="Patrignani A."/>
            <person name="Gruter S."/>
            <person name="Poveda L."/>
            <person name="Shimizu-Inatsugi R."/>
            <person name="Baeten J."/>
            <person name="Francoijs K.J."/>
            <person name="Nataraja K.N."/>
            <person name="Reddy Y.A.N."/>
            <person name="Phadnis S."/>
            <person name="Ravikumar R.L."/>
            <person name="Schlapbach R."/>
            <person name="Sreeman S.M."/>
            <person name="Shimizu K.K."/>
        </authorList>
    </citation>
    <scope>NUCLEOTIDE SEQUENCE</scope>
</reference>
<evidence type="ECO:0000259" key="2">
    <source>
        <dbReference type="Pfam" id="PF04937"/>
    </source>
</evidence>
<protein>
    <recommendedName>
        <fullName evidence="2">DUF659 domain-containing protein</fullName>
    </recommendedName>
</protein>
<feature type="region of interest" description="Disordered" evidence="1">
    <location>
        <begin position="20"/>
        <end position="53"/>
    </location>
</feature>
<accession>A0AAV5E1G5</accession>
<feature type="domain" description="DUF659" evidence="2">
    <location>
        <begin position="289"/>
        <end position="346"/>
    </location>
</feature>
<name>A0AAV5E1G5_ELECO</name>
<organism evidence="3 4">
    <name type="scientific">Eleusine coracana subsp. coracana</name>
    <dbReference type="NCBI Taxonomy" id="191504"/>
    <lineage>
        <taxon>Eukaryota</taxon>
        <taxon>Viridiplantae</taxon>
        <taxon>Streptophyta</taxon>
        <taxon>Embryophyta</taxon>
        <taxon>Tracheophyta</taxon>
        <taxon>Spermatophyta</taxon>
        <taxon>Magnoliopsida</taxon>
        <taxon>Liliopsida</taxon>
        <taxon>Poales</taxon>
        <taxon>Poaceae</taxon>
        <taxon>PACMAD clade</taxon>
        <taxon>Chloridoideae</taxon>
        <taxon>Cynodonteae</taxon>
        <taxon>Eleusininae</taxon>
        <taxon>Eleusine</taxon>
    </lineage>
</organism>
<evidence type="ECO:0000256" key="1">
    <source>
        <dbReference type="SAM" id="MobiDB-lite"/>
    </source>
</evidence>
<dbReference type="SUPFAM" id="SSF53098">
    <property type="entry name" value="Ribonuclease H-like"/>
    <property type="match status" value="1"/>
</dbReference>
<dbReference type="PANTHER" id="PTHR32166:SF74">
    <property type="entry name" value="OS05G0256350 PROTEIN"/>
    <property type="match status" value="1"/>
</dbReference>
<dbReference type="PANTHER" id="PTHR32166">
    <property type="entry name" value="OSJNBA0013A04.12 PROTEIN"/>
    <property type="match status" value="1"/>
</dbReference>
<feature type="domain" description="DUF659" evidence="2">
    <location>
        <begin position="347"/>
        <end position="417"/>
    </location>
</feature>
<sequence>MSSSSDDDVEARRRATVEVIMPEPDQNISSAASCGAGSASSTTPNAATIPEKAIAALPPELATEAVDPKRKAKSKDPGWKYGWWPDPTKKDFVRCIFCKKTVPSGIKRFKQHLAGGYGDTVKCDKVSEVVLREMDAYLKKNKRFVLVTMDEADDAEGDEEGDGEAAEQQHEPSSGTKVKQAKKRIAQSAVTSFVVTAPMKPQTQKHSKSVSAMLCKTSEEVVAERHKSKTSQPTLEHCTKKGKEAKQIVDDHVADFFYENNISLNVINSRSWEILLESIRQYGLGYRSPSYHDVRNPLLERGVDRTTTLRKKHEDAWKEYGCTLMSDGWTDTRQCHLINFLANSPADLLEKEIDKVGKENVVQVVTDSGANFKAAGKLLMERIPHLFWTPCAAHCLDLLLEDIGKLFQTCITNAKQVSRFIYKHGRILDLMREKIGGDLVRPAVTRFASSFLTLASMHRHKNDLRNLFVCDEWHGTRFSNTAEGKQVENIVLSMPFWNTVENCLRAIQPLLIALRIADGDEIPAAPEIMAAMDVAKPTIKESLEDKPKILAQVLAYYEKRWENQMEQKLYGASLFLNPSKFFAIMDQDRRQASKLRSMFNDVMWKMVSDENEQTNISKQADDYERSEGDCFSKQGAIRDRDRKTPICWWGSYGGLAYELQSLAKRVISLCCSASGCERNWSTFSDVSTTN</sequence>
<dbReference type="InterPro" id="IPR012337">
    <property type="entry name" value="RNaseH-like_sf"/>
</dbReference>
<evidence type="ECO:0000313" key="4">
    <source>
        <dbReference type="Proteomes" id="UP001054889"/>
    </source>
</evidence>